<reference evidence="12 13" key="1">
    <citation type="submission" date="2014-04" db="EMBL/GenBank/DDBJ databases">
        <authorList>
            <consortium name="DOE Joint Genome Institute"/>
            <person name="Kuo A."/>
            <person name="Zuccaro A."/>
            <person name="Kohler A."/>
            <person name="Nagy L.G."/>
            <person name="Floudas D."/>
            <person name="Copeland A."/>
            <person name="Barry K.W."/>
            <person name="Cichocki N."/>
            <person name="Veneault-Fourrey C."/>
            <person name="LaButti K."/>
            <person name="Lindquist E.A."/>
            <person name="Lipzen A."/>
            <person name="Lundell T."/>
            <person name="Morin E."/>
            <person name="Murat C."/>
            <person name="Sun H."/>
            <person name="Tunlid A."/>
            <person name="Henrissat B."/>
            <person name="Grigoriev I.V."/>
            <person name="Hibbett D.S."/>
            <person name="Martin F."/>
            <person name="Nordberg H.P."/>
            <person name="Cantor M.N."/>
            <person name="Hua S.X."/>
        </authorList>
    </citation>
    <scope>NUCLEOTIDE SEQUENCE [LARGE SCALE GENOMIC DNA]</scope>
    <source>
        <strain evidence="12 13">MAFF 305830</strain>
    </source>
</reference>
<accession>A0A0C3AUH0</accession>
<dbReference type="PANTHER" id="PTHR13620:SF109">
    <property type="entry name" value="3'-5' EXONUCLEASE"/>
    <property type="match status" value="1"/>
</dbReference>
<dbReference type="Proteomes" id="UP000054097">
    <property type="component" value="Unassembled WGS sequence"/>
</dbReference>
<dbReference type="GO" id="GO:0006139">
    <property type="term" value="P:nucleobase-containing compound metabolic process"/>
    <property type="evidence" value="ECO:0007669"/>
    <property type="project" value="InterPro"/>
</dbReference>
<reference evidence="13" key="2">
    <citation type="submission" date="2015-01" db="EMBL/GenBank/DDBJ databases">
        <title>Evolutionary Origins and Diversification of the Mycorrhizal Mutualists.</title>
        <authorList>
            <consortium name="DOE Joint Genome Institute"/>
            <consortium name="Mycorrhizal Genomics Consortium"/>
            <person name="Kohler A."/>
            <person name="Kuo A."/>
            <person name="Nagy L.G."/>
            <person name="Floudas D."/>
            <person name="Copeland A."/>
            <person name="Barry K.W."/>
            <person name="Cichocki N."/>
            <person name="Veneault-Fourrey C."/>
            <person name="LaButti K."/>
            <person name="Lindquist E.A."/>
            <person name="Lipzen A."/>
            <person name="Lundell T."/>
            <person name="Morin E."/>
            <person name="Murat C."/>
            <person name="Riley R."/>
            <person name="Ohm R."/>
            <person name="Sun H."/>
            <person name="Tunlid A."/>
            <person name="Henrissat B."/>
            <person name="Grigoriev I.V."/>
            <person name="Hibbett D.S."/>
            <person name="Martin F."/>
        </authorList>
    </citation>
    <scope>NUCLEOTIDE SEQUENCE [LARGE SCALE GENOMIC DNA]</scope>
    <source>
        <strain evidence="13">MAFF 305830</strain>
    </source>
</reference>
<dbReference type="EMBL" id="KN824294">
    <property type="protein sequence ID" value="KIM28205.1"/>
    <property type="molecule type" value="Genomic_DNA"/>
</dbReference>
<dbReference type="Pfam" id="PF01612">
    <property type="entry name" value="DNA_pol_A_exo1"/>
    <property type="match status" value="1"/>
</dbReference>
<evidence type="ECO:0000256" key="7">
    <source>
        <dbReference type="ARBA" id="ARBA00023242"/>
    </source>
</evidence>
<organism evidence="12 13">
    <name type="scientific">Serendipita vermifera MAFF 305830</name>
    <dbReference type="NCBI Taxonomy" id="933852"/>
    <lineage>
        <taxon>Eukaryota</taxon>
        <taxon>Fungi</taxon>
        <taxon>Dikarya</taxon>
        <taxon>Basidiomycota</taxon>
        <taxon>Agaricomycotina</taxon>
        <taxon>Agaricomycetes</taxon>
        <taxon>Sebacinales</taxon>
        <taxon>Serendipitaceae</taxon>
        <taxon>Serendipita</taxon>
    </lineage>
</organism>
<keyword evidence="3" id="KW-0479">Metal-binding</keyword>
<dbReference type="SMART" id="SM00474">
    <property type="entry name" value="35EXOc"/>
    <property type="match status" value="1"/>
</dbReference>
<evidence type="ECO:0000256" key="2">
    <source>
        <dbReference type="ARBA" id="ARBA00022722"/>
    </source>
</evidence>
<feature type="compositionally biased region" description="Polar residues" evidence="10">
    <location>
        <begin position="58"/>
        <end position="72"/>
    </location>
</feature>
<feature type="compositionally biased region" description="Low complexity" evidence="10">
    <location>
        <begin position="431"/>
        <end position="441"/>
    </location>
</feature>
<evidence type="ECO:0000256" key="5">
    <source>
        <dbReference type="ARBA" id="ARBA00022839"/>
    </source>
</evidence>
<keyword evidence="2" id="KW-0540">Nuclease</keyword>
<feature type="domain" description="3'-5' exonuclease" evidence="11">
    <location>
        <begin position="166"/>
        <end position="324"/>
    </location>
</feature>
<sequence>MQGAFKEPASRFGPVVSASPSRISKSTRVVHVPPQKSSLAVENAELKSLQSFFFKQPTGAPSSTVSVPNALQLSKGPPRASKYTSKSIKAPNTIDRAAQHHTIATSTATPPDAIKPTKAIKSSAPVQKDTPVEDLKDDTEAVDPPPELPVYDYCSYKPTPTRKYARTIVDAERELGGMVGPLGFDIEWRVMHRKGAPQRPCHESLSQKLKEILEDATIVKTGVNIRGDAKKMFTDHKIKVQNIVELSWLSRQADATLKCGGKVSAKTLVSLPKLVAAYLGKNLLKNDARTSNWEALLTEQQLKYAANDAHCSIILYHYFLELAEDHKRTLEPQAYTMNVNLAGEVVMAAKEATASKAVEEEDVNPPASLPCPAPVKPVKPVRKQAFSTRPPEIIELSSDSESESVAELRQLQADFDSIHLAELATFSASRGAAAAQSGPSRSAHRPYAEDASAGLSTTMAFALGLKR</sequence>
<dbReference type="HOGENOM" id="CLU_585477_0_0_1"/>
<dbReference type="Gene3D" id="3.30.420.10">
    <property type="entry name" value="Ribonuclease H-like superfamily/Ribonuclease H"/>
    <property type="match status" value="1"/>
</dbReference>
<comment type="subcellular location">
    <subcellularLocation>
        <location evidence="1">Nucleus</location>
    </subcellularLocation>
</comment>
<evidence type="ECO:0000256" key="9">
    <source>
        <dbReference type="ARBA" id="ARBA00042761"/>
    </source>
</evidence>
<dbReference type="InterPro" id="IPR036397">
    <property type="entry name" value="RNaseH_sf"/>
</dbReference>
<name>A0A0C3AUH0_SERVB</name>
<evidence type="ECO:0000256" key="1">
    <source>
        <dbReference type="ARBA" id="ARBA00004123"/>
    </source>
</evidence>
<dbReference type="OrthoDB" id="1920326at2759"/>
<keyword evidence="6" id="KW-0460">Magnesium</keyword>
<feature type="region of interest" description="Disordered" evidence="10">
    <location>
        <begin position="58"/>
        <end position="86"/>
    </location>
</feature>
<evidence type="ECO:0000256" key="6">
    <source>
        <dbReference type="ARBA" id="ARBA00022842"/>
    </source>
</evidence>
<dbReference type="GO" id="GO:0005634">
    <property type="term" value="C:nucleus"/>
    <property type="evidence" value="ECO:0007669"/>
    <property type="project" value="UniProtKB-SubCell"/>
</dbReference>
<feature type="region of interest" description="Disordered" evidence="10">
    <location>
        <begin position="105"/>
        <end position="144"/>
    </location>
</feature>
<evidence type="ECO:0000259" key="11">
    <source>
        <dbReference type="SMART" id="SM00474"/>
    </source>
</evidence>
<keyword evidence="13" id="KW-1185">Reference proteome</keyword>
<dbReference type="CDD" id="cd06141">
    <property type="entry name" value="WRN_exo"/>
    <property type="match status" value="1"/>
</dbReference>
<protein>
    <recommendedName>
        <fullName evidence="8">3'-5' exonuclease</fullName>
    </recommendedName>
    <alternativeName>
        <fullName evidence="9">Werner Syndrome-like exonuclease</fullName>
    </alternativeName>
</protein>
<dbReference type="InterPro" id="IPR051132">
    <property type="entry name" value="3-5_Exonuclease_domain"/>
</dbReference>
<feature type="region of interest" description="Disordered" evidence="10">
    <location>
        <begin position="1"/>
        <end position="21"/>
    </location>
</feature>
<dbReference type="InterPro" id="IPR012337">
    <property type="entry name" value="RNaseH-like_sf"/>
</dbReference>
<evidence type="ECO:0000256" key="4">
    <source>
        <dbReference type="ARBA" id="ARBA00022801"/>
    </source>
</evidence>
<dbReference type="GO" id="GO:0046872">
    <property type="term" value="F:metal ion binding"/>
    <property type="evidence" value="ECO:0007669"/>
    <property type="project" value="UniProtKB-KW"/>
</dbReference>
<keyword evidence="5" id="KW-0269">Exonuclease</keyword>
<keyword evidence="7" id="KW-0539">Nucleus</keyword>
<feature type="region of interest" description="Disordered" evidence="10">
    <location>
        <begin position="431"/>
        <end position="451"/>
    </location>
</feature>
<dbReference type="GO" id="GO:0003676">
    <property type="term" value="F:nucleic acid binding"/>
    <property type="evidence" value="ECO:0007669"/>
    <property type="project" value="InterPro"/>
</dbReference>
<dbReference type="SUPFAM" id="SSF53098">
    <property type="entry name" value="Ribonuclease H-like"/>
    <property type="match status" value="1"/>
</dbReference>
<keyword evidence="4" id="KW-0378">Hydrolase</keyword>
<dbReference type="AlphaFoldDB" id="A0A0C3AUH0"/>
<evidence type="ECO:0000256" key="10">
    <source>
        <dbReference type="SAM" id="MobiDB-lite"/>
    </source>
</evidence>
<evidence type="ECO:0000313" key="13">
    <source>
        <dbReference type="Proteomes" id="UP000054097"/>
    </source>
</evidence>
<dbReference type="PANTHER" id="PTHR13620">
    <property type="entry name" value="3-5 EXONUCLEASE"/>
    <property type="match status" value="1"/>
</dbReference>
<dbReference type="GO" id="GO:0008408">
    <property type="term" value="F:3'-5' exonuclease activity"/>
    <property type="evidence" value="ECO:0007669"/>
    <property type="project" value="InterPro"/>
</dbReference>
<evidence type="ECO:0000256" key="8">
    <source>
        <dbReference type="ARBA" id="ARBA00040531"/>
    </source>
</evidence>
<proteinExistence type="predicted"/>
<evidence type="ECO:0000256" key="3">
    <source>
        <dbReference type="ARBA" id="ARBA00022723"/>
    </source>
</evidence>
<dbReference type="InterPro" id="IPR002562">
    <property type="entry name" value="3'-5'_exonuclease_dom"/>
</dbReference>
<evidence type="ECO:0000313" key="12">
    <source>
        <dbReference type="EMBL" id="KIM28205.1"/>
    </source>
</evidence>
<gene>
    <name evidence="12" type="ORF">M408DRAFT_23911</name>
</gene>
<dbReference type="STRING" id="933852.A0A0C3AUH0"/>